<dbReference type="InterPro" id="IPR008949">
    <property type="entry name" value="Isoprenoid_synthase_dom_sf"/>
</dbReference>
<accession>A0A6A6LA29</accession>
<dbReference type="PANTHER" id="PTHR31225:SF231">
    <property type="entry name" value="TERPENE SYNTHASE 6-RELATED"/>
    <property type="match status" value="1"/>
</dbReference>
<dbReference type="SUPFAM" id="SSF48576">
    <property type="entry name" value="Terpenoid synthases"/>
    <property type="match status" value="1"/>
</dbReference>
<dbReference type="SMR" id="A0A6A6LA29"/>
<dbReference type="Pfam" id="PF03936">
    <property type="entry name" value="Terpene_synth_C"/>
    <property type="match status" value="1"/>
</dbReference>
<evidence type="ECO:0000313" key="4">
    <source>
        <dbReference type="EMBL" id="KAF2297397.1"/>
    </source>
</evidence>
<name>A0A6A6LA29_HEVBR</name>
<dbReference type="GO" id="GO:0010333">
    <property type="term" value="F:terpene synthase activity"/>
    <property type="evidence" value="ECO:0007669"/>
    <property type="project" value="InterPro"/>
</dbReference>
<comment type="cofactor">
    <cofactor evidence="1">
        <name>Mg(2+)</name>
        <dbReference type="ChEBI" id="CHEBI:18420"/>
    </cofactor>
</comment>
<dbReference type="GO" id="GO:0016114">
    <property type="term" value="P:terpenoid biosynthetic process"/>
    <property type="evidence" value="ECO:0007669"/>
    <property type="project" value="InterPro"/>
</dbReference>
<reference evidence="4 5" key="1">
    <citation type="journal article" date="2020" name="Mol. Plant">
        <title>The Chromosome-Based Rubber Tree Genome Provides New Insights into Spurge Genome Evolution and Rubber Biosynthesis.</title>
        <authorList>
            <person name="Liu J."/>
            <person name="Shi C."/>
            <person name="Shi C.C."/>
            <person name="Li W."/>
            <person name="Zhang Q.J."/>
            <person name="Zhang Y."/>
            <person name="Li K."/>
            <person name="Lu H.F."/>
            <person name="Shi C."/>
            <person name="Zhu S.T."/>
            <person name="Xiao Z.Y."/>
            <person name="Nan H."/>
            <person name="Yue Y."/>
            <person name="Zhu X.G."/>
            <person name="Wu Y."/>
            <person name="Hong X.N."/>
            <person name="Fan G.Y."/>
            <person name="Tong Y."/>
            <person name="Zhang D."/>
            <person name="Mao C.L."/>
            <person name="Liu Y.L."/>
            <person name="Hao S.J."/>
            <person name="Liu W.Q."/>
            <person name="Lv M.Q."/>
            <person name="Zhang H.B."/>
            <person name="Liu Y."/>
            <person name="Hu-Tang G.R."/>
            <person name="Wang J.P."/>
            <person name="Wang J.H."/>
            <person name="Sun Y.H."/>
            <person name="Ni S.B."/>
            <person name="Chen W.B."/>
            <person name="Zhang X.C."/>
            <person name="Jiao Y.N."/>
            <person name="Eichler E.E."/>
            <person name="Li G.H."/>
            <person name="Liu X."/>
            <person name="Gao L.Z."/>
        </authorList>
    </citation>
    <scope>NUCLEOTIDE SEQUENCE [LARGE SCALE GENOMIC DNA]</scope>
    <source>
        <strain evidence="5">cv. GT1</strain>
        <tissue evidence="4">Leaf</tissue>
    </source>
</reference>
<keyword evidence="2" id="KW-0479">Metal-binding</keyword>
<dbReference type="InterPro" id="IPR036965">
    <property type="entry name" value="Terpene_synth_N_sf"/>
</dbReference>
<dbReference type="InterPro" id="IPR050148">
    <property type="entry name" value="Terpene_synthase-like"/>
</dbReference>
<sequence length="153" mass="18144">MLMQSREKLADKIEFINLLCRLGVSYNFENEIEEQLNDIFIVLPDLLSKNDYDLYTLAILFQVLRQYGYKMPCVAAHFEPEYTLARLMITKYTKMLSVVDDTYDAYGTIDELRRFTDAFQRCNADAIDEVPEYMKVIYKGLLNLFDENRKCWQ</sequence>
<comment type="caution">
    <text evidence="4">The sequence shown here is derived from an EMBL/GenBank/DDBJ whole genome shotgun (WGS) entry which is preliminary data.</text>
</comment>
<dbReference type="Gene3D" id="1.10.600.10">
    <property type="entry name" value="Farnesyl Diphosphate Synthase"/>
    <property type="match status" value="1"/>
</dbReference>
<feature type="domain" description="Terpene synthase metal-binding" evidence="3">
    <location>
        <begin position="73"/>
        <end position="148"/>
    </location>
</feature>
<dbReference type="SUPFAM" id="SSF48239">
    <property type="entry name" value="Terpenoid cyclases/Protein prenyltransferases"/>
    <property type="match status" value="1"/>
</dbReference>
<dbReference type="Proteomes" id="UP000467840">
    <property type="component" value="Chromosome 18"/>
</dbReference>
<dbReference type="GO" id="GO:0000287">
    <property type="term" value="F:magnesium ion binding"/>
    <property type="evidence" value="ECO:0007669"/>
    <property type="project" value="InterPro"/>
</dbReference>
<dbReference type="AlphaFoldDB" id="A0A6A6LA29"/>
<evidence type="ECO:0000256" key="1">
    <source>
        <dbReference type="ARBA" id="ARBA00001946"/>
    </source>
</evidence>
<dbReference type="EMBL" id="JAAGAX010000012">
    <property type="protein sequence ID" value="KAF2297397.1"/>
    <property type="molecule type" value="Genomic_DNA"/>
</dbReference>
<organism evidence="4 5">
    <name type="scientific">Hevea brasiliensis</name>
    <name type="common">Para rubber tree</name>
    <name type="synonym">Siphonia brasiliensis</name>
    <dbReference type="NCBI Taxonomy" id="3981"/>
    <lineage>
        <taxon>Eukaryota</taxon>
        <taxon>Viridiplantae</taxon>
        <taxon>Streptophyta</taxon>
        <taxon>Embryophyta</taxon>
        <taxon>Tracheophyta</taxon>
        <taxon>Spermatophyta</taxon>
        <taxon>Magnoliopsida</taxon>
        <taxon>eudicotyledons</taxon>
        <taxon>Gunneridae</taxon>
        <taxon>Pentapetalae</taxon>
        <taxon>rosids</taxon>
        <taxon>fabids</taxon>
        <taxon>Malpighiales</taxon>
        <taxon>Euphorbiaceae</taxon>
        <taxon>Crotonoideae</taxon>
        <taxon>Micrandreae</taxon>
        <taxon>Hevea</taxon>
    </lineage>
</organism>
<evidence type="ECO:0000313" key="5">
    <source>
        <dbReference type="Proteomes" id="UP000467840"/>
    </source>
</evidence>
<dbReference type="Gene3D" id="1.50.10.130">
    <property type="entry name" value="Terpene synthase, N-terminal domain"/>
    <property type="match status" value="1"/>
</dbReference>
<dbReference type="PANTHER" id="PTHR31225">
    <property type="entry name" value="OS04G0344100 PROTEIN-RELATED"/>
    <property type="match status" value="1"/>
</dbReference>
<keyword evidence="5" id="KW-1185">Reference proteome</keyword>
<gene>
    <name evidence="4" type="ORF">GH714_022992</name>
</gene>
<dbReference type="InterPro" id="IPR008930">
    <property type="entry name" value="Terpenoid_cyclase/PrenylTrfase"/>
</dbReference>
<evidence type="ECO:0000259" key="3">
    <source>
        <dbReference type="Pfam" id="PF03936"/>
    </source>
</evidence>
<protein>
    <recommendedName>
        <fullName evidence="3">Terpene synthase metal-binding domain-containing protein</fullName>
    </recommendedName>
</protein>
<evidence type="ECO:0000256" key="2">
    <source>
        <dbReference type="ARBA" id="ARBA00022723"/>
    </source>
</evidence>
<proteinExistence type="predicted"/>
<dbReference type="InterPro" id="IPR005630">
    <property type="entry name" value="Terpene_synthase_metal-bd"/>
</dbReference>